<dbReference type="EMBL" id="CP157743">
    <property type="protein sequence ID" value="XBS19287.1"/>
    <property type="molecule type" value="Genomic_DNA"/>
</dbReference>
<dbReference type="Proteomes" id="UP001225378">
    <property type="component" value="Chromosome"/>
</dbReference>
<gene>
    <name evidence="1" type="ORF">Q9L42_013020</name>
</gene>
<sequence length="307" mass="33960">MLSLNIALGRIRSAAGTKTYLNSIHHNEMINSILSRIHMIKLLLGLSLLSILVGCQGQGSALKLAESVRPKVQKIMVVAVEAPPLEVIPDLLESRLPVYQSFHNMALPISPERKIYRNSGGILITGHVGRDDIVDIADFSESSDTIRGLHSIDEQSRAWLPTLLLATETAMQLNADSFQTVPASYMRQLPLRERDADLVGWRSAIARWYQGREADSQYAGLKDIDAVLELGIADYRVVHGHATLQLLFKLIDPESGRIIAKTRVKSRAFLAAASHQLNHDGAKFKLLFSDMGGRLVAQGLQEMRLKI</sequence>
<evidence type="ECO:0000313" key="2">
    <source>
        <dbReference type="Proteomes" id="UP001225378"/>
    </source>
</evidence>
<protein>
    <submittedName>
        <fullName evidence="1">Uncharacterized protein</fullName>
    </submittedName>
</protein>
<organism evidence="1 2">
    <name type="scientific">Methylomarinum roseum</name>
    <dbReference type="NCBI Taxonomy" id="3067653"/>
    <lineage>
        <taxon>Bacteria</taxon>
        <taxon>Pseudomonadati</taxon>
        <taxon>Pseudomonadota</taxon>
        <taxon>Gammaproteobacteria</taxon>
        <taxon>Methylococcales</taxon>
        <taxon>Methylococcaceae</taxon>
        <taxon>Methylomarinum</taxon>
    </lineage>
</organism>
<keyword evidence="2" id="KW-1185">Reference proteome</keyword>
<reference evidence="1 2" key="1">
    <citation type="journal article" date="2024" name="Microbiology">
        <title>Methylomarinum rosea sp. nov., a novel halophilic methanotrophic bacterium from the hypersaline Lake Elton.</title>
        <authorList>
            <person name="Suleimanov R.Z."/>
            <person name="Oshkin I.Y."/>
            <person name="Danilova O.V."/>
            <person name="Suzina N.E."/>
            <person name="Dedysh S.N."/>
        </authorList>
    </citation>
    <scope>NUCLEOTIDE SEQUENCE [LARGE SCALE GENOMIC DNA]</scope>
    <source>
        <strain evidence="1 2">Ch1-1</strain>
    </source>
</reference>
<dbReference type="KEGG" id="mech:Q9L42_013020"/>
<proteinExistence type="predicted"/>
<accession>A0AAU7NQQ3</accession>
<dbReference type="RefSeq" id="WP_349431204.1">
    <property type="nucleotide sequence ID" value="NZ_CP157743.1"/>
</dbReference>
<name>A0AAU7NQQ3_9GAMM</name>
<dbReference type="AlphaFoldDB" id="A0AAU7NQQ3"/>
<evidence type="ECO:0000313" key="1">
    <source>
        <dbReference type="EMBL" id="XBS19287.1"/>
    </source>
</evidence>